<evidence type="ECO:0000313" key="2">
    <source>
        <dbReference type="EMBL" id="TGD38877.1"/>
    </source>
</evidence>
<dbReference type="EMBL" id="RHFF01000008">
    <property type="protein sequence ID" value="TGD38877.1"/>
    <property type="molecule type" value="Genomic_DNA"/>
</dbReference>
<keyword evidence="2" id="KW-0378">Hydrolase</keyword>
<comment type="caution">
    <text evidence="2">The sequence shown here is derived from an EMBL/GenBank/DDBJ whole genome shotgun (WGS) entry which is preliminary data.</text>
</comment>
<dbReference type="PANTHER" id="PTHR43798">
    <property type="entry name" value="MONOACYLGLYCEROL LIPASE"/>
    <property type="match status" value="1"/>
</dbReference>
<dbReference type="RefSeq" id="WP_135447383.1">
    <property type="nucleotide sequence ID" value="NZ_JABUXY010000001.1"/>
</dbReference>
<proteinExistence type="predicted"/>
<dbReference type="InterPro" id="IPR000073">
    <property type="entry name" value="AB_hydrolase_1"/>
</dbReference>
<protein>
    <submittedName>
        <fullName evidence="2">Alpha/beta hydrolase</fullName>
    </submittedName>
</protein>
<dbReference type="Pfam" id="PF12697">
    <property type="entry name" value="Abhydrolase_6"/>
    <property type="match status" value="1"/>
</dbReference>
<feature type="domain" description="AB hydrolase-1" evidence="1">
    <location>
        <begin position="25"/>
        <end position="242"/>
    </location>
</feature>
<dbReference type="SUPFAM" id="SSF53474">
    <property type="entry name" value="alpha/beta-Hydrolases"/>
    <property type="match status" value="1"/>
</dbReference>
<dbReference type="Gene3D" id="3.40.50.1820">
    <property type="entry name" value="alpha/beta hydrolase"/>
    <property type="match status" value="1"/>
</dbReference>
<accession>A0A4Z0KJ97</accession>
<dbReference type="AlphaFoldDB" id="A0A4Z0KJ97"/>
<organism evidence="2 3">
    <name type="scientific">Brevibacterium aurantiacum</name>
    <dbReference type="NCBI Taxonomy" id="273384"/>
    <lineage>
        <taxon>Bacteria</taxon>
        <taxon>Bacillati</taxon>
        <taxon>Actinomycetota</taxon>
        <taxon>Actinomycetes</taxon>
        <taxon>Micrococcales</taxon>
        <taxon>Brevibacteriaceae</taxon>
        <taxon>Brevibacterium</taxon>
    </lineage>
</organism>
<gene>
    <name evidence="2" type="ORF">EB834_10045</name>
</gene>
<reference evidence="2 3" key="1">
    <citation type="submission" date="2018-10" db="EMBL/GenBank/DDBJ databases">
        <title>Brevibacterium genomes from Austrain hard cheese rinds.</title>
        <authorList>
            <person name="Anast J.M."/>
            <person name="Dzieciol M."/>
            <person name="Schultz D.L."/>
            <person name="Mann E."/>
            <person name="Wagner M."/>
            <person name="Schmitz-Esser S."/>
        </authorList>
    </citation>
    <scope>NUCLEOTIDE SEQUENCE [LARGE SCALE GENOMIC DNA]</scope>
    <source>
        <strain evidence="2 3">L261</strain>
    </source>
</reference>
<sequence length="256" mass="27154">MESRFICSGGVQLHALWRFGNGPGIIIVPGAMADAADFVPVAEAMDDRSPLLIVNRRGRGDSGPQGTDYDLPTEVDDLRAWIDEVQGEVILVGWSLGGTIALEAAAQDSRVTSVIAYDPVLPPFAGEAVPALAAANLDERVTIVNRDISNVPANEVAAMRDTPAWAHLRDLAGPLASELEALNSFSPTVGWSAIDASLLVGEHSQGVLPYGPAFERVSAAIPSAEVTVLKGHGHLAHVEDPKFLGTEVRRLLRSKQ</sequence>
<evidence type="ECO:0000313" key="3">
    <source>
        <dbReference type="Proteomes" id="UP000297736"/>
    </source>
</evidence>
<dbReference type="InterPro" id="IPR029058">
    <property type="entry name" value="AB_hydrolase_fold"/>
</dbReference>
<dbReference type="InterPro" id="IPR050266">
    <property type="entry name" value="AB_hydrolase_sf"/>
</dbReference>
<dbReference type="Proteomes" id="UP000297736">
    <property type="component" value="Unassembled WGS sequence"/>
</dbReference>
<dbReference type="GO" id="GO:0016787">
    <property type="term" value="F:hydrolase activity"/>
    <property type="evidence" value="ECO:0007669"/>
    <property type="project" value="UniProtKB-KW"/>
</dbReference>
<name>A0A4Z0KJ97_BREAU</name>
<evidence type="ECO:0000259" key="1">
    <source>
        <dbReference type="Pfam" id="PF12697"/>
    </source>
</evidence>